<feature type="compositionally biased region" description="Low complexity" evidence="1">
    <location>
        <begin position="346"/>
        <end position="360"/>
    </location>
</feature>
<feature type="region of interest" description="Disordered" evidence="1">
    <location>
        <begin position="346"/>
        <end position="367"/>
    </location>
</feature>
<evidence type="ECO:0000256" key="1">
    <source>
        <dbReference type="SAM" id="MobiDB-lite"/>
    </source>
</evidence>
<keyword evidence="2" id="KW-0812">Transmembrane</keyword>
<evidence type="ECO:0000313" key="3">
    <source>
        <dbReference type="EMBL" id="TWI13571.1"/>
    </source>
</evidence>
<protein>
    <submittedName>
        <fullName evidence="3">Uncharacterized protein</fullName>
    </submittedName>
</protein>
<dbReference type="Proteomes" id="UP000316471">
    <property type="component" value="Unassembled WGS sequence"/>
</dbReference>
<accession>A0A562M1U4</accession>
<keyword evidence="2" id="KW-1133">Transmembrane helix</keyword>
<name>A0A562M1U4_9GAMM</name>
<evidence type="ECO:0000313" key="4">
    <source>
        <dbReference type="Proteomes" id="UP000316471"/>
    </source>
</evidence>
<dbReference type="OrthoDB" id="6035925at2"/>
<proteinExistence type="predicted"/>
<dbReference type="EMBL" id="VLKP01000002">
    <property type="protein sequence ID" value="TWI13571.1"/>
    <property type="molecule type" value="Genomic_DNA"/>
</dbReference>
<dbReference type="AlphaFoldDB" id="A0A562M1U4"/>
<keyword evidence="2" id="KW-0472">Membrane</keyword>
<sequence>MSYMRLWLTGGGVYLLSGAGAVSVWRATGTSPGGSDLLIWLIGLPTALLGTAWMFQRWRTNRATPASSEAAAESTVSDEVAVLSPDAAQATTLSVVASALWLPAGRDAVDVTTTLRRHQRPGLHATLRDLHGFPVSVAAVQDVDEADADWAMDPDEDVDDAVRRAFALLRPVAEDLLLAALPEVSPDAMRDAMAAEADDGPTMHPYAMHHSQSLRAPAAQQRSTLRIVLLAPAHWPEPLRTSAAVALGELATTLGHDADHVETLTQPVQREDENWRLLAMLADDLHASSVRRDRVLVLTADSWVSEAMVERLHADERLLRSDVSEGEVPGEGAAGLLLAAAGDASGGAAARAPGAPGATGDHPDTSAAEADLADPQIHLHLPLQARLADATRPREAARTTAELIARALDTAGCTGDTPLQVVTGADHRPSRMVEAATALVAQRPELDPVEDALHLGVACGSMGVAGPLALLAVAAAHARESETPTLALALTDASTRAAAVLAPATHDSLFPAAASAAA</sequence>
<feature type="transmembrane region" description="Helical" evidence="2">
    <location>
        <begin position="37"/>
        <end position="55"/>
    </location>
</feature>
<organism evidence="3 4">
    <name type="scientific">Aerolutibacter ruishenii</name>
    <dbReference type="NCBI Taxonomy" id="686800"/>
    <lineage>
        <taxon>Bacteria</taxon>
        <taxon>Pseudomonadati</taxon>
        <taxon>Pseudomonadota</taxon>
        <taxon>Gammaproteobacteria</taxon>
        <taxon>Lysobacterales</taxon>
        <taxon>Lysobacteraceae</taxon>
        <taxon>Aerolutibacter</taxon>
    </lineage>
</organism>
<gene>
    <name evidence="3" type="ORF">IP93_00733</name>
</gene>
<keyword evidence="4" id="KW-1185">Reference proteome</keyword>
<evidence type="ECO:0000256" key="2">
    <source>
        <dbReference type="SAM" id="Phobius"/>
    </source>
</evidence>
<dbReference type="RefSeq" id="WP_144812122.1">
    <property type="nucleotide sequence ID" value="NZ_VLKP01000002.1"/>
</dbReference>
<reference evidence="3 4" key="1">
    <citation type="journal article" date="2015" name="Stand. Genomic Sci.">
        <title>Genomic Encyclopedia of Bacterial and Archaeal Type Strains, Phase III: the genomes of soil and plant-associated and newly described type strains.</title>
        <authorList>
            <person name="Whitman W.B."/>
            <person name="Woyke T."/>
            <person name="Klenk H.P."/>
            <person name="Zhou Y."/>
            <person name="Lilburn T.G."/>
            <person name="Beck B.J."/>
            <person name="De Vos P."/>
            <person name="Vandamme P."/>
            <person name="Eisen J.A."/>
            <person name="Garrity G."/>
            <person name="Hugenholtz P."/>
            <person name="Kyrpides N.C."/>
        </authorList>
    </citation>
    <scope>NUCLEOTIDE SEQUENCE [LARGE SCALE GENOMIC DNA]</scope>
    <source>
        <strain evidence="3 4">CGMCC 1.10136</strain>
    </source>
</reference>
<comment type="caution">
    <text evidence="3">The sequence shown here is derived from an EMBL/GenBank/DDBJ whole genome shotgun (WGS) entry which is preliminary data.</text>
</comment>